<dbReference type="AlphaFoldDB" id="A0A9Q0AJD7"/>
<evidence type="ECO:0000313" key="2">
    <source>
        <dbReference type="EMBL" id="KAI1853060.1"/>
    </source>
</evidence>
<evidence type="ECO:0000313" key="3">
    <source>
        <dbReference type="Proteomes" id="UP000829685"/>
    </source>
</evidence>
<feature type="domain" description="Heterokaryon incompatibility" evidence="1">
    <location>
        <begin position="66"/>
        <end position="200"/>
    </location>
</feature>
<protein>
    <recommendedName>
        <fullName evidence="1">Heterokaryon incompatibility domain-containing protein</fullName>
    </recommendedName>
</protein>
<dbReference type="PANTHER" id="PTHR24148:SF64">
    <property type="entry name" value="HETEROKARYON INCOMPATIBILITY DOMAIN-CONTAINING PROTEIN"/>
    <property type="match status" value="1"/>
</dbReference>
<proteinExistence type="predicted"/>
<evidence type="ECO:0000259" key="1">
    <source>
        <dbReference type="Pfam" id="PF06985"/>
    </source>
</evidence>
<accession>A0A9Q0AJD7</accession>
<dbReference type="Proteomes" id="UP000829685">
    <property type="component" value="Unassembled WGS sequence"/>
</dbReference>
<dbReference type="Pfam" id="PF06985">
    <property type="entry name" value="HET"/>
    <property type="match status" value="1"/>
</dbReference>
<sequence>MSAVTKQREAAKQLYRRISPWQTRILRLEPAPHHEQPVFCRLQAANITAWEGLGIVDDGKEKEIPFEALSYEWGTPDFTQTLTVNGLEYPVTQNLFSALQHLRDDNRPRYLWVDALCTNQHDAIEKAIQVRRMFVIYRKAERVIAWVPGWSEGMISTLRSLLAEPTSAGHMDGRRQEETYKLLVDAYHPSLLRRTWIRQEFFAANVIMFQYGNLSLSWDQYSQLGDIIETVRASDPIPRKEEEEIWHTDANSLRFPDVAAESLVPLMQERCAVRPARINPWSPSNAVSLLGALVLSSQFQVTDERDLIYGVIGLTNIATKLTLEESDGEIPKLPVDYSISVSEVYQNTTIFLIQSARSLAILDFAGWADGQDMPPSWAPDWRRFKSEVAESRVSRQTDSWKYGTIDLKQLDEKMSRWQPQPQLLKAPGVLSTRGLVLANVGPTDVDGYTWSPFVSPKLVESVLAKFASVDHSSRPERLREFTSMFPDIGTGHQKRFFDMFESEEWDLPLIDGTIRSVQVTESGLQVFTQLQEEIFEGWFAEYTRYGQPFPGFPAEPLWLPTVSVATVPHSTMQRDLIVLLSGAPYPFVMRPTDGGKYHLVGRSLYPLWFDHIPARSAMPCRVPMSDFASFAWSRVIETLNSSSQLGEFDII</sequence>
<keyword evidence="3" id="KW-1185">Reference proteome</keyword>
<dbReference type="EMBL" id="JAFIMR010000058">
    <property type="protein sequence ID" value="KAI1853060.1"/>
    <property type="molecule type" value="Genomic_DNA"/>
</dbReference>
<dbReference type="InterPro" id="IPR010730">
    <property type="entry name" value="HET"/>
</dbReference>
<gene>
    <name evidence="2" type="ORF">JX265_012816</name>
</gene>
<reference evidence="2" key="1">
    <citation type="submission" date="2021-03" db="EMBL/GenBank/DDBJ databases">
        <title>Revisited historic fungal species revealed as producer of novel bioactive compounds through whole genome sequencing and comparative genomics.</title>
        <authorList>
            <person name="Vignolle G.A."/>
            <person name="Hochenegger N."/>
            <person name="Mach R.L."/>
            <person name="Mach-Aigner A.R."/>
            <person name="Javad Rahimi M."/>
            <person name="Salim K.A."/>
            <person name="Chan C.M."/>
            <person name="Lim L.B.L."/>
            <person name="Cai F."/>
            <person name="Druzhinina I.S."/>
            <person name="U'Ren J.M."/>
            <person name="Derntl C."/>
        </authorList>
    </citation>
    <scope>NUCLEOTIDE SEQUENCE</scope>
    <source>
        <strain evidence="2">TUCIM 5799</strain>
    </source>
</reference>
<name>A0A9Q0AJD7_9PEZI</name>
<dbReference type="InterPro" id="IPR052895">
    <property type="entry name" value="HetReg/Transcr_Mod"/>
</dbReference>
<comment type="caution">
    <text evidence="2">The sequence shown here is derived from an EMBL/GenBank/DDBJ whole genome shotgun (WGS) entry which is preliminary data.</text>
</comment>
<dbReference type="PANTHER" id="PTHR24148">
    <property type="entry name" value="ANKYRIN REPEAT DOMAIN-CONTAINING PROTEIN 39 HOMOLOG-RELATED"/>
    <property type="match status" value="1"/>
</dbReference>
<organism evidence="2 3">
    <name type="scientific">Neoarthrinium moseri</name>
    <dbReference type="NCBI Taxonomy" id="1658444"/>
    <lineage>
        <taxon>Eukaryota</taxon>
        <taxon>Fungi</taxon>
        <taxon>Dikarya</taxon>
        <taxon>Ascomycota</taxon>
        <taxon>Pezizomycotina</taxon>
        <taxon>Sordariomycetes</taxon>
        <taxon>Xylariomycetidae</taxon>
        <taxon>Amphisphaeriales</taxon>
        <taxon>Apiosporaceae</taxon>
        <taxon>Neoarthrinium</taxon>
    </lineage>
</organism>